<protein>
    <recommendedName>
        <fullName evidence="5">LTXXQ motif family protein</fullName>
    </recommendedName>
</protein>
<dbReference type="Proteomes" id="UP001595906">
    <property type="component" value="Unassembled WGS sequence"/>
</dbReference>
<feature type="chain" id="PRO_5047264069" description="LTXXQ motif family protein" evidence="2">
    <location>
        <begin position="21"/>
        <end position="236"/>
    </location>
</feature>
<name>A0ABV8Q0E6_9BACT</name>
<feature type="signal peptide" evidence="2">
    <location>
        <begin position="1"/>
        <end position="20"/>
    </location>
</feature>
<evidence type="ECO:0000313" key="3">
    <source>
        <dbReference type="EMBL" id="MFC4232540.1"/>
    </source>
</evidence>
<evidence type="ECO:0000256" key="1">
    <source>
        <dbReference type="SAM" id="MobiDB-lite"/>
    </source>
</evidence>
<comment type="caution">
    <text evidence="3">The sequence shown here is derived from an EMBL/GenBank/DDBJ whole genome shotgun (WGS) entry which is preliminary data.</text>
</comment>
<organism evidence="3 4">
    <name type="scientific">Parasediminibacterium paludis</name>
    <dbReference type="NCBI Taxonomy" id="908966"/>
    <lineage>
        <taxon>Bacteria</taxon>
        <taxon>Pseudomonadati</taxon>
        <taxon>Bacteroidota</taxon>
        <taxon>Chitinophagia</taxon>
        <taxon>Chitinophagales</taxon>
        <taxon>Chitinophagaceae</taxon>
        <taxon>Parasediminibacterium</taxon>
    </lineage>
</organism>
<dbReference type="EMBL" id="JBHSDC010000022">
    <property type="protein sequence ID" value="MFC4232540.1"/>
    <property type="molecule type" value="Genomic_DNA"/>
</dbReference>
<reference evidence="4" key="1">
    <citation type="journal article" date="2019" name="Int. J. Syst. Evol. Microbiol.">
        <title>The Global Catalogue of Microorganisms (GCM) 10K type strain sequencing project: providing services to taxonomists for standard genome sequencing and annotation.</title>
        <authorList>
            <consortium name="The Broad Institute Genomics Platform"/>
            <consortium name="The Broad Institute Genome Sequencing Center for Infectious Disease"/>
            <person name="Wu L."/>
            <person name="Ma J."/>
        </authorList>
    </citation>
    <scope>NUCLEOTIDE SEQUENCE [LARGE SCALE GENOMIC DNA]</scope>
    <source>
        <strain evidence="4">CECT 8010</strain>
    </source>
</reference>
<evidence type="ECO:0000313" key="4">
    <source>
        <dbReference type="Proteomes" id="UP001595906"/>
    </source>
</evidence>
<keyword evidence="4" id="KW-1185">Reference proteome</keyword>
<feature type="compositionally biased region" description="Basic and acidic residues" evidence="1">
    <location>
        <begin position="38"/>
        <end position="63"/>
    </location>
</feature>
<feature type="region of interest" description="Disordered" evidence="1">
    <location>
        <begin position="20"/>
        <end position="63"/>
    </location>
</feature>
<proteinExistence type="predicted"/>
<sequence length="236" mass="26723">MKAMISAAVIALIMTSTANAQQDSTKVNMPHKPPMGFKGRDGKEGKDFKHSDGTDKFADRKSRFEKGKERFAQHIQLTEDQKKQGKIIRENTSKQIAALYNNDKLTMGDFKQQKAAILKAQKEKLDGLLTAEQKAKIAENKKRMVDNRQVQVAARLERMKINLGLKDDQVAKIKTAQTQLHEKMKALHEDATLLPEQKKAQMKALMDEEKESLKNVLTAEQLAKLESHKGMKEGRR</sequence>
<keyword evidence="2" id="KW-0732">Signal</keyword>
<gene>
    <name evidence="3" type="ORF">ACFOW1_11595</name>
</gene>
<dbReference type="RefSeq" id="WP_379014437.1">
    <property type="nucleotide sequence ID" value="NZ_JBHSDC010000022.1"/>
</dbReference>
<evidence type="ECO:0008006" key="5">
    <source>
        <dbReference type="Google" id="ProtNLM"/>
    </source>
</evidence>
<evidence type="ECO:0000256" key="2">
    <source>
        <dbReference type="SAM" id="SignalP"/>
    </source>
</evidence>
<accession>A0ABV8Q0E6</accession>